<comment type="caution">
    <text evidence="8">The sequence shown here is derived from an EMBL/GenBank/DDBJ whole genome shotgun (WGS) entry which is preliminary data.</text>
</comment>
<feature type="transmembrane region" description="Helical" evidence="6">
    <location>
        <begin position="266"/>
        <end position="287"/>
    </location>
</feature>
<keyword evidence="4 6" id="KW-1133">Transmembrane helix</keyword>
<dbReference type="InterPro" id="IPR018461">
    <property type="entry name" value="Na/H_Antiport_NhaC-like_C"/>
</dbReference>
<dbReference type="EMBL" id="RKRK01000002">
    <property type="protein sequence ID" value="RPF57550.1"/>
    <property type="molecule type" value="Genomic_DNA"/>
</dbReference>
<dbReference type="OrthoDB" id="9762978at2"/>
<name>A0A3N5BR94_9BACL</name>
<feature type="transmembrane region" description="Helical" evidence="6">
    <location>
        <begin position="474"/>
        <end position="491"/>
    </location>
</feature>
<dbReference type="Proteomes" id="UP000277108">
    <property type="component" value="Unassembled WGS sequence"/>
</dbReference>
<feature type="transmembrane region" description="Helical" evidence="6">
    <location>
        <begin position="382"/>
        <end position="402"/>
    </location>
</feature>
<feature type="transmembrane region" description="Helical" evidence="6">
    <location>
        <begin position="345"/>
        <end position="362"/>
    </location>
</feature>
<keyword evidence="9" id="KW-1185">Reference proteome</keyword>
<feature type="domain" description="Na+/H+ antiporter NhaC-like C-terminal" evidence="7">
    <location>
        <begin position="163"/>
        <end position="493"/>
    </location>
</feature>
<dbReference type="Pfam" id="PF03553">
    <property type="entry name" value="Na_H_antiporter"/>
    <property type="match status" value="1"/>
</dbReference>
<sequence length="530" mass="57679">MNIFEWEYITLIPPLLILLLVVFTRKVLLSLGVGILLTSIVINKGNILETIGSIWGAFSSIFYADGEINTWNAYILIFLILLGCMIAFVTMTGGTKSFSEMMLKRIRTRRASQFFTGILGMLVFIDDYFSALIVGQVSRPITDAHKVSRAKLSYYIDTTSSPICVISPISSWGAGIMGLIAPVLIAAELNMSAFSGFIQTVPYNFYAISSIVVMFIVIIFKVDIGMMRDKEKEAIYHGSLVDESLDIPGEVDAADLPILHGTYKGLIIPVTLLIITVFTMIIFTGYQESGYTFDFIKIFENTKVTDSLVVGGLVSLIAALIYYFKQSKQEDRFESKNIGTGFIHGVRSMLPAVYILTLAWMTGDLIAQMGTGDTMANIINGASIPVGFMLAVFFFVAGVMALTTGTSWGSFGILIPIAGEIMTKLDAVDLIIPSIAAVLAGSVFGDHCSPISDSTILSSTGAGCNHIVHVLTQMPYAIIAAIVSLIGYVVLGFTSSLLISLSVVIVLLIILTLLAYFFYKPIPRKKKKTV</sequence>
<evidence type="ECO:0000259" key="7">
    <source>
        <dbReference type="Pfam" id="PF03553"/>
    </source>
</evidence>
<reference evidence="8 9" key="1">
    <citation type="submission" date="2018-11" db="EMBL/GenBank/DDBJ databases">
        <title>Genomic Encyclopedia of Type Strains, Phase IV (KMG-IV): sequencing the most valuable type-strain genomes for metagenomic binning, comparative biology and taxonomic classification.</title>
        <authorList>
            <person name="Goeker M."/>
        </authorList>
    </citation>
    <scope>NUCLEOTIDE SEQUENCE [LARGE SCALE GENOMIC DNA]</scope>
    <source>
        <strain evidence="8 9">DSM 29158</strain>
    </source>
</reference>
<feature type="transmembrane region" description="Helical" evidence="6">
    <location>
        <begin position="15"/>
        <end position="40"/>
    </location>
</feature>
<keyword evidence="5 6" id="KW-0472">Membrane</keyword>
<evidence type="ECO:0000256" key="6">
    <source>
        <dbReference type="SAM" id="Phobius"/>
    </source>
</evidence>
<evidence type="ECO:0000256" key="3">
    <source>
        <dbReference type="ARBA" id="ARBA00022692"/>
    </source>
</evidence>
<organism evidence="8 9">
    <name type="scientific">Abyssicoccus albus</name>
    <dbReference type="NCBI Taxonomy" id="1817405"/>
    <lineage>
        <taxon>Bacteria</taxon>
        <taxon>Bacillati</taxon>
        <taxon>Bacillota</taxon>
        <taxon>Bacilli</taxon>
        <taxon>Bacillales</taxon>
        <taxon>Abyssicoccaceae</taxon>
    </lineage>
</organism>
<gene>
    <name evidence="8" type="ORF">EDD62_0171</name>
</gene>
<evidence type="ECO:0000256" key="5">
    <source>
        <dbReference type="ARBA" id="ARBA00023136"/>
    </source>
</evidence>
<evidence type="ECO:0000313" key="9">
    <source>
        <dbReference type="Proteomes" id="UP000277108"/>
    </source>
</evidence>
<dbReference type="RefSeq" id="WP_123807177.1">
    <property type="nucleotide sequence ID" value="NZ_RKRK01000002.1"/>
</dbReference>
<keyword evidence="2" id="KW-1003">Cell membrane</keyword>
<comment type="subcellular location">
    <subcellularLocation>
        <location evidence="1">Cell membrane</location>
        <topology evidence="1">Multi-pass membrane protein</topology>
    </subcellularLocation>
</comment>
<keyword evidence="3 6" id="KW-0812">Transmembrane</keyword>
<feature type="transmembrane region" description="Helical" evidence="6">
    <location>
        <begin position="497"/>
        <end position="519"/>
    </location>
</feature>
<proteinExistence type="predicted"/>
<evidence type="ECO:0000256" key="4">
    <source>
        <dbReference type="ARBA" id="ARBA00022989"/>
    </source>
</evidence>
<feature type="transmembrane region" description="Helical" evidence="6">
    <location>
        <begin position="114"/>
        <end position="134"/>
    </location>
</feature>
<protein>
    <submittedName>
        <fullName evidence="8">Transporter (NhaC family)</fullName>
    </submittedName>
</protein>
<feature type="transmembrane region" description="Helical" evidence="6">
    <location>
        <begin position="307"/>
        <end position="324"/>
    </location>
</feature>
<dbReference type="GO" id="GO:0005886">
    <property type="term" value="C:plasma membrane"/>
    <property type="evidence" value="ECO:0007669"/>
    <property type="project" value="UniProtKB-SubCell"/>
</dbReference>
<feature type="transmembrane region" description="Helical" evidence="6">
    <location>
        <begin position="204"/>
        <end position="222"/>
    </location>
</feature>
<evidence type="ECO:0000256" key="2">
    <source>
        <dbReference type="ARBA" id="ARBA00022475"/>
    </source>
</evidence>
<evidence type="ECO:0000256" key="1">
    <source>
        <dbReference type="ARBA" id="ARBA00004651"/>
    </source>
</evidence>
<accession>A0A3N5BR94</accession>
<dbReference type="AlphaFoldDB" id="A0A3N5BR94"/>
<dbReference type="PANTHER" id="PTHR43478:SF1">
    <property type="entry name" value="NA+_H+ ANTIPORTER NHAC-LIKE C-TERMINAL DOMAIN-CONTAINING PROTEIN"/>
    <property type="match status" value="1"/>
</dbReference>
<evidence type="ECO:0000313" key="8">
    <source>
        <dbReference type="EMBL" id="RPF57550.1"/>
    </source>
</evidence>
<dbReference type="PANTHER" id="PTHR43478">
    <property type="entry name" value="NA+/H+ ANTIPORTER-RELATED"/>
    <property type="match status" value="1"/>
</dbReference>
<feature type="transmembrane region" description="Helical" evidence="6">
    <location>
        <begin position="71"/>
        <end position="93"/>
    </location>
</feature>